<gene>
    <name evidence="1" type="ORF">TI39_contig4219g00005</name>
</gene>
<evidence type="ECO:0000313" key="2">
    <source>
        <dbReference type="Proteomes" id="UP000033647"/>
    </source>
</evidence>
<accession>A0A0F4GAP5</accession>
<organism evidence="1 2">
    <name type="scientific">Zymoseptoria brevis</name>
    <dbReference type="NCBI Taxonomy" id="1047168"/>
    <lineage>
        <taxon>Eukaryota</taxon>
        <taxon>Fungi</taxon>
        <taxon>Dikarya</taxon>
        <taxon>Ascomycota</taxon>
        <taxon>Pezizomycotina</taxon>
        <taxon>Dothideomycetes</taxon>
        <taxon>Dothideomycetidae</taxon>
        <taxon>Mycosphaerellales</taxon>
        <taxon>Mycosphaerellaceae</taxon>
        <taxon>Zymoseptoria</taxon>
    </lineage>
</organism>
<dbReference type="EMBL" id="LAFY01004178">
    <property type="protein sequence ID" value="KJX94082.1"/>
    <property type="molecule type" value="Genomic_DNA"/>
</dbReference>
<proteinExistence type="predicted"/>
<dbReference type="OrthoDB" id="3919546at2759"/>
<comment type="caution">
    <text evidence="1">The sequence shown here is derived from an EMBL/GenBank/DDBJ whole genome shotgun (WGS) entry which is preliminary data.</text>
</comment>
<sequence>MEKPNPPPYSNFEREPSALSDTAEEIALLDHLITRANDHFTQGSDYPAGARDVLDRETERVRNMLRFVLSVDYQRNGSTSISATDREHFVHLADALRLVKSFPKRTPRSPKTETCSPRAQTLAAYFTKYLHEPCKALQLPLDSVYTSIMFLGRYTDQGGRYKGALMGHFYDYGIDALATKFYMDRSILVPRLFTDLATQTDMLDAIKRAEVQIFDNISGMESSTMIDADGKFVMMHSVTYEATELGRKMADTRKTVIARVCQDLTIQHWIKAAGKPLARIREALKSLGIGEKKPEGFWKALWRVGGRESSRQWPEIDAAAEGWQKGM</sequence>
<dbReference type="Proteomes" id="UP000033647">
    <property type="component" value="Unassembled WGS sequence"/>
</dbReference>
<name>A0A0F4GAP5_9PEZI</name>
<dbReference type="AlphaFoldDB" id="A0A0F4GAP5"/>
<evidence type="ECO:0000313" key="1">
    <source>
        <dbReference type="EMBL" id="KJX94082.1"/>
    </source>
</evidence>
<protein>
    <submittedName>
        <fullName evidence="1">Uncharacterized protein</fullName>
    </submittedName>
</protein>
<keyword evidence="2" id="KW-1185">Reference proteome</keyword>
<reference evidence="1 2" key="1">
    <citation type="submission" date="2015-03" db="EMBL/GenBank/DDBJ databases">
        <title>RNA-seq based gene annotation and comparative genomics of four Zymoseptoria species reveal species-specific pathogenicity related genes and transposable element activity.</title>
        <authorList>
            <person name="Grandaubert J."/>
            <person name="Bhattacharyya A."/>
            <person name="Stukenbrock E.H."/>
        </authorList>
    </citation>
    <scope>NUCLEOTIDE SEQUENCE [LARGE SCALE GENOMIC DNA]</scope>
    <source>
        <strain evidence="1 2">Zb18110</strain>
    </source>
</reference>